<keyword evidence="2 5" id="KW-0812">Transmembrane</keyword>
<feature type="transmembrane region" description="Helical" evidence="5">
    <location>
        <begin position="387"/>
        <end position="408"/>
    </location>
</feature>
<dbReference type="Proteomes" id="UP000095284">
    <property type="component" value="Unplaced"/>
</dbReference>
<dbReference type="Gene3D" id="1.20.1070.10">
    <property type="entry name" value="Rhodopsin 7-helix transmembrane proteins"/>
    <property type="match status" value="1"/>
</dbReference>
<dbReference type="PROSITE" id="PS50262">
    <property type="entry name" value="G_PROTEIN_RECEP_F1_2"/>
    <property type="match status" value="1"/>
</dbReference>
<evidence type="ECO:0000256" key="5">
    <source>
        <dbReference type="SAM" id="Phobius"/>
    </source>
</evidence>
<accession>A0A1I7RMJ0</accession>
<feature type="transmembrane region" description="Helical" evidence="5">
    <location>
        <begin position="100"/>
        <end position="119"/>
    </location>
</feature>
<dbReference type="AlphaFoldDB" id="A0A1I7RMJ0"/>
<feature type="transmembrane region" description="Helical" evidence="5">
    <location>
        <begin position="140"/>
        <end position="160"/>
    </location>
</feature>
<dbReference type="PANTHER" id="PTHR22718:SF11">
    <property type="entry name" value="7TM GPCR SERPENTINE RECEPTOR CLASS X (SRX) DOMAIN-CONTAINING PROTEIN"/>
    <property type="match status" value="1"/>
</dbReference>
<dbReference type="PANTHER" id="PTHR22718">
    <property type="entry name" value="SERPENTINE RECEPTOR, CLASS X"/>
    <property type="match status" value="1"/>
</dbReference>
<evidence type="ECO:0000313" key="8">
    <source>
        <dbReference type="WBParaSite" id="BXY_0192500.1"/>
    </source>
</evidence>
<keyword evidence="3 5" id="KW-1133">Transmembrane helix</keyword>
<dbReference type="InterPro" id="IPR017452">
    <property type="entry name" value="GPCR_Rhodpsn_7TM"/>
</dbReference>
<evidence type="ECO:0000256" key="1">
    <source>
        <dbReference type="ARBA" id="ARBA00004370"/>
    </source>
</evidence>
<comment type="subcellular location">
    <subcellularLocation>
        <location evidence="1">Membrane</location>
    </subcellularLocation>
</comment>
<dbReference type="WBParaSite" id="BXY_0192500.1">
    <property type="protein sequence ID" value="BXY_0192500.1"/>
    <property type="gene ID" value="BXY_0192500"/>
</dbReference>
<evidence type="ECO:0000256" key="4">
    <source>
        <dbReference type="ARBA" id="ARBA00023136"/>
    </source>
</evidence>
<dbReference type="SUPFAM" id="SSF81321">
    <property type="entry name" value="Family A G protein-coupled receptor-like"/>
    <property type="match status" value="2"/>
</dbReference>
<protein>
    <submittedName>
        <fullName evidence="8">G_PROTEIN_RECEP_F1_2 domain-containing protein</fullName>
    </submittedName>
</protein>
<keyword evidence="4 5" id="KW-0472">Membrane</keyword>
<evidence type="ECO:0000256" key="2">
    <source>
        <dbReference type="ARBA" id="ARBA00022692"/>
    </source>
</evidence>
<feature type="transmembrane region" description="Helical" evidence="5">
    <location>
        <begin position="298"/>
        <end position="317"/>
    </location>
</feature>
<feature type="transmembrane region" description="Helical" evidence="5">
    <location>
        <begin position="56"/>
        <end position="80"/>
    </location>
</feature>
<evidence type="ECO:0000313" key="7">
    <source>
        <dbReference type="Proteomes" id="UP000095284"/>
    </source>
</evidence>
<feature type="transmembrane region" description="Helical" evidence="5">
    <location>
        <begin position="462"/>
        <end position="485"/>
    </location>
</feature>
<evidence type="ECO:0000256" key="3">
    <source>
        <dbReference type="ARBA" id="ARBA00022989"/>
    </source>
</evidence>
<proteinExistence type="predicted"/>
<name>A0A1I7RMJ0_BURXY</name>
<reference evidence="8" key="1">
    <citation type="submission" date="2016-11" db="UniProtKB">
        <authorList>
            <consortium name="WormBaseParasite"/>
        </authorList>
    </citation>
    <scope>IDENTIFICATION</scope>
</reference>
<organism evidence="7 8">
    <name type="scientific">Bursaphelenchus xylophilus</name>
    <name type="common">Pinewood nematode worm</name>
    <name type="synonym">Aphelenchoides xylophilus</name>
    <dbReference type="NCBI Taxonomy" id="6326"/>
    <lineage>
        <taxon>Eukaryota</taxon>
        <taxon>Metazoa</taxon>
        <taxon>Ecdysozoa</taxon>
        <taxon>Nematoda</taxon>
        <taxon>Chromadorea</taxon>
        <taxon>Rhabditida</taxon>
        <taxon>Tylenchina</taxon>
        <taxon>Tylenchomorpha</taxon>
        <taxon>Aphelenchoidea</taxon>
        <taxon>Aphelenchoididae</taxon>
        <taxon>Bursaphelenchus</taxon>
    </lineage>
</organism>
<feature type="transmembrane region" description="Helical" evidence="5">
    <location>
        <begin position="429"/>
        <end position="450"/>
    </location>
</feature>
<feature type="transmembrane region" description="Helical" evidence="5">
    <location>
        <begin position="218"/>
        <end position="242"/>
    </location>
</feature>
<sequence>MSELDNNTASTLTPPAANYPVIGILVGAASFASIALNISVMLTLKSKGFLTSRKSTVYSLSFAYIFADILEQSIMCFYVAPSIVTQSFLVGERDHPLVMALGFGWLVFWYMGMLYQIIIALDRVNSIVFRQTSIREYYRLIIALVWVVSCSAAYIGYFILPCCRFYVSYVNYGFAYTEGFNYSNTYLDVPFNVITTVTIYVCYTWNMSYFRSVSATNLAIGGLIGVLSFSSIALNISVMITLKTKGFLSTKKSTAYSISFAYIFADILEQAVILFYAAPSIITQSYLVPSRDHPVVTAAGIWFMVFWYMAMFYQIVISIDRVNSIVFQRSWIREYYRLIISLVWIFSLGTAYIGFFVSPCCHFVVSYVNYAFTYLEGENYTDSYLDIPFNLVTTVTIFVCYTWIFLHVRRSNRINNVPRNKLAERRQQEFLLARQFFIMAMLFTSVWVSFRILPRIFPPNSPLLALVPITLSFHCSFNSIVFLSINSEFQQAYRQVLRGKISTSTSNPQNSAVTA</sequence>
<feature type="transmembrane region" description="Helical" evidence="5">
    <location>
        <begin position="338"/>
        <end position="367"/>
    </location>
</feature>
<feature type="domain" description="G-protein coupled receptors family 1 profile" evidence="6">
    <location>
        <begin position="234"/>
        <end position="453"/>
    </location>
</feature>
<dbReference type="GO" id="GO:0016020">
    <property type="term" value="C:membrane"/>
    <property type="evidence" value="ECO:0007669"/>
    <property type="project" value="UniProtKB-SubCell"/>
</dbReference>
<evidence type="ECO:0000259" key="6">
    <source>
        <dbReference type="PROSITE" id="PS50262"/>
    </source>
</evidence>
<feature type="transmembrane region" description="Helical" evidence="5">
    <location>
        <begin position="254"/>
        <end position="278"/>
    </location>
</feature>
<feature type="transmembrane region" description="Helical" evidence="5">
    <location>
        <begin position="20"/>
        <end position="44"/>
    </location>
</feature>